<evidence type="ECO:0008006" key="4">
    <source>
        <dbReference type="Google" id="ProtNLM"/>
    </source>
</evidence>
<keyword evidence="3" id="KW-1185">Reference proteome</keyword>
<proteinExistence type="inferred from homology"/>
<organism evidence="2 3">
    <name type="scientific">Pachysolen tannophilus NRRL Y-2460</name>
    <dbReference type="NCBI Taxonomy" id="669874"/>
    <lineage>
        <taxon>Eukaryota</taxon>
        <taxon>Fungi</taxon>
        <taxon>Dikarya</taxon>
        <taxon>Ascomycota</taxon>
        <taxon>Saccharomycotina</taxon>
        <taxon>Pichiomycetes</taxon>
        <taxon>Pachysolenaceae</taxon>
        <taxon>Pachysolen</taxon>
    </lineage>
</organism>
<dbReference type="GO" id="GO:0004866">
    <property type="term" value="F:endopeptidase inhibitor activity"/>
    <property type="evidence" value="ECO:0007669"/>
    <property type="project" value="TreeGrafter"/>
</dbReference>
<dbReference type="InterPro" id="IPR052471">
    <property type="entry name" value="PBI_I9"/>
</dbReference>
<dbReference type="OrthoDB" id="5518345at2759"/>
<protein>
    <recommendedName>
        <fullName evidence="4">Inhibitor I9 domain-containing protein</fullName>
    </recommendedName>
</protein>
<comment type="similarity">
    <text evidence="1">Belongs to the protease inhibitor I9 family.</text>
</comment>
<gene>
    <name evidence="2" type="ORF">PACTADRAFT_817</name>
</gene>
<dbReference type="AlphaFoldDB" id="A0A1E4U2U8"/>
<sequence length="112" mass="12644">MKVLKFLNLFVLLFLSLFITDALAIPLFGSLYNRASDYILVFESGSLTPKDRIEQVRSKIIDMGGKITYDYSLTITGFSFSLPEDSVSLLTTMNNAKWPFFVEKDSQVKANS</sequence>
<name>A0A1E4U2U8_PACTA</name>
<dbReference type="PANTHER" id="PTHR28288">
    <property type="entry name" value="PROTEASE B INHIBITOR 2"/>
    <property type="match status" value="1"/>
</dbReference>
<accession>A0A1E4U2U8</accession>
<evidence type="ECO:0000256" key="1">
    <source>
        <dbReference type="ARBA" id="ARBA00038069"/>
    </source>
</evidence>
<evidence type="ECO:0000313" key="3">
    <source>
        <dbReference type="Proteomes" id="UP000094236"/>
    </source>
</evidence>
<dbReference type="PANTHER" id="PTHR28288:SF2">
    <property type="entry name" value="PROTEASE B INHIBITOR 2"/>
    <property type="match status" value="1"/>
</dbReference>
<dbReference type="GO" id="GO:0042144">
    <property type="term" value="P:vacuole fusion, non-autophagic"/>
    <property type="evidence" value="ECO:0007669"/>
    <property type="project" value="TreeGrafter"/>
</dbReference>
<dbReference type="InterPro" id="IPR037045">
    <property type="entry name" value="S8pro/Inhibitor_I9_sf"/>
</dbReference>
<dbReference type="Gene3D" id="3.30.70.80">
    <property type="entry name" value="Peptidase S8 propeptide/proteinase inhibitor I9"/>
    <property type="match status" value="1"/>
</dbReference>
<dbReference type="Proteomes" id="UP000094236">
    <property type="component" value="Unassembled WGS sequence"/>
</dbReference>
<dbReference type="EMBL" id="KV454011">
    <property type="protein sequence ID" value="ODV98334.1"/>
    <property type="molecule type" value="Genomic_DNA"/>
</dbReference>
<evidence type="ECO:0000313" key="2">
    <source>
        <dbReference type="EMBL" id="ODV98334.1"/>
    </source>
</evidence>
<dbReference type="SUPFAM" id="SSF54897">
    <property type="entry name" value="Protease propeptides/inhibitors"/>
    <property type="match status" value="1"/>
</dbReference>
<reference evidence="3" key="1">
    <citation type="submission" date="2016-05" db="EMBL/GenBank/DDBJ databases">
        <title>Comparative genomics of biotechnologically important yeasts.</title>
        <authorList>
            <consortium name="DOE Joint Genome Institute"/>
            <person name="Riley R."/>
            <person name="Haridas S."/>
            <person name="Wolfe K.H."/>
            <person name="Lopes M.R."/>
            <person name="Hittinger C.T."/>
            <person name="Goker M."/>
            <person name="Salamov A."/>
            <person name="Wisecaver J."/>
            <person name="Long T.M."/>
            <person name="Aerts A.L."/>
            <person name="Barry K."/>
            <person name="Choi C."/>
            <person name="Clum A."/>
            <person name="Coughlan A.Y."/>
            <person name="Deshpande S."/>
            <person name="Douglass A.P."/>
            <person name="Hanson S.J."/>
            <person name="Klenk H.-P."/>
            <person name="Labutti K."/>
            <person name="Lapidus A."/>
            <person name="Lindquist E."/>
            <person name="Lipzen A."/>
            <person name="Meier-Kolthoff J.P."/>
            <person name="Ohm R.A."/>
            <person name="Otillar R.P."/>
            <person name="Pangilinan J."/>
            <person name="Peng Y."/>
            <person name="Rokas A."/>
            <person name="Rosa C.A."/>
            <person name="Scheuner C."/>
            <person name="Sibirny A.A."/>
            <person name="Slot J.C."/>
            <person name="Stielow J.B."/>
            <person name="Sun H."/>
            <person name="Kurtzman C.P."/>
            <person name="Blackwell M."/>
            <person name="Grigoriev I.V."/>
            <person name="Jeffries T.W."/>
        </authorList>
    </citation>
    <scope>NUCLEOTIDE SEQUENCE [LARGE SCALE GENOMIC DNA]</scope>
    <source>
        <strain evidence="3">NRRL Y-2460</strain>
    </source>
</reference>